<evidence type="ECO:0008006" key="5">
    <source>
        <dbReference type="Google" id="ProtNLM"/>
    </source>
</evidence>
<feature type="transmembrane region" description="Helical" evidence="2">
    <location>
        <begin position="332"/>
        <end position="352"/>
    </location>
</feature>
<dbReference type="InterPro" id="IPR036259">
    <property type="entry name" value="MFS_trans_sf"/>
</dbReference>
<dbReference type="SUPFAM" id="SSF103473">
    <property type="entry name" value="MFS general substrate transporter"/>
    <property type="match status" value="1"/>
</dbReference>
<feature type="region of interest" description="Disordered" evidence="1">
    <location>
        <begin position="198"/>
        <end position="218"/>
    </location>
</feature>
<sequence>MGVKDSGRTLSVLIFPSVVSKLNAEYGFRGALAICGALLMNVTALMLMLRRPQLTRRCGVSVDCVNNAANMPHSVITTEECNPNAAKYHVGKSYTSGYAVQFQSSKELRQHQLAHSDGESGANNMVQVHRDRGNQPETERVCFPANSHCGIESTERANVVISSNDIETLNTQRPPSSPIFQLEKLPLPQASSSLPYIPSGGEATTHTDAHSTVDLSSSDHAHSRFGGVRTLLADPRFYALLFQNTVMNYWAVVNRSISVDYARDKGVTTEHAELLGTYAAATDLLLGHVAIPLLADRGYLKRSVLAALTFALLSVTLVAITFSHGIVQYLPAWITASFLLSATVSFSPVLIADCLGAGRVPVTWGTSGLVTGPLLLATPYITGFFRDTMGSYDNLVRLVGGMAAVAALLVLLLPSLGRWNDALKAKNK</sequence>
<feature type="transmembrane region" description="Helical" evidence="2">
    <location>
        <begin position="364"/>
        <end position="383"/>
    </location>
</feature>
<dbReference type="PANTHER" id="PTHR11360:SF303">
    <property type="entry name" value="MAJOR FACILITATOR SUPERFAMILY (MFS) PROFILE DOMAIN-CONTAINING PROTEIN"/>
    <property type="match status" value="1"/>
</dbReference>
<keyword evidence="4" id="KW-1185">Reference proteome</keyword>
<gene>
    <name evidence="3" type="ORF">V5799_011830</name>
</gene>
<evidence type="ECO:0000313" key="3">
    <source>
        <dbReference type="EMBL" id="KAK8773639.1"/>
    </source>
</evidence>
<name>A0AAQ4EFR9_AMBAM</name>
<evidence type="ECO:0000256" key="2">
    <source>
        <dbReference type="SAM" id="Phobius"/>
    </source>
</evidence>
<dbReference type="InterPro" id="IPR050327">
    <property type="entry name" value="Proton-linked_MCT"/>
</dbReference>
<feature type="transmembrane region" description="Helical" evidence="2">
    <location>
        <begin position="304"/>
        <end position="326"/>
    </location>
</feature>
<dbReference type="EMBL" id="JARKHS020016538">
    <property type="protein sequence ID" value="KAK8773639.1"/>
    <property type="molecule type" value="Genomic_DNA"/>
</dbReference>
<comment type="caution">
    <text evidence="3">The sequence shown here is derived from an EMBL/GenBank/DDBJ whole genome shotgun (WGS) entry which is preliminary data.</text>
</comment>
<proteinExistence type="predicted"/>
<protein>
    <recommendedName>
        <fullName evidence="5">Monocarboxylate transporter</fullName>
    </recommendedName>
</protein>
<dbReference type="GO" id="GO:0008028">
    <property type="term" value="F:monocarboxylic acid transmembrane transporter activity"/>
    <property type="evidence" value="ECO:0007669"/>
    <property type="project" value="TreeGrafter"/>
</dbReference>
<dbReference type="AlphaFoldDB" id="A0AAQ4EFR9"/>
<evidence type="ECO:0000313" key="4">
    <source>
        <dbReference type="Proteomes" id="UP001321473"/>
    </source>
</evidence>
<keyword evidence="2" id="KW-1133">Transmembrane helix</keyword>
<organism evidence="3 4">
    <name type="scientific">Amblyomma americanum</name>
    <name type="common">Lone star tick</name>
    <dbReference type="NCBI Taxonomy" id="6943"/>
    <lineage>
        <taxon>Eukaryota</taxon>
        <taxon>Metazoa</taxon>
        <taxon>Ecdysozoa</taxon>
        <taxon>Arthropoda</taxon>
        <taxon>Chelicerata</taxon>
        <taxon>Arachnida</taxon>
        <taxon>Acari</taxon>
        <taxon>Parasitiformes</taxon>
        <taxon>Ixodida</taxon>
        <taxon>Ixodoidea</taxon>
        <taxon>Ixodidae</taxon>
        <taxon>Amblyomminae</taxon>
        <taxon>Amblyomma</taxon>
    </lineage>
</organism>
<feature type="transmembrane region" description="Helical" evidence="2">
    <location>
        <begin position="395"/>
        <end position="416"/>
    </location>
</feature>
<evidence type="ECO:0000256" key="1">
    <source>
        <dbReference type="SAM" id="MobiDB-lite"/>
    </source>
</evidence>
<reference evidence="3 4" key="1">
    <citation type="journal article" date="2023" name="Arcadia Sci">
        <title>De novo assembly of a long-read Amblyomma americanum tick genome.</title>
        <authorList>
            <person name="Chou S."/>
            <person name="Poskanzer K.E."/>
            <person name="Rollins M."/>
            <person name="Thuy-Boun P.S."/>
        </authorList>
    </citation>
    <scope>NUCLEOTIDE SEQUENCE [LARGE SCALE GENOMIC DNA]</scope>
    <source>
        <strain evidence="3">F_SG_1</strain>
        <tissue evidence="3">Salivary glands</tissue>
    </source>
</reference>
<keyword evidence="2" id="KW-0472">Membrane</keyword>
<dbReference type="Proteomes" id="UP001321473">
    <property type="component" value="Unassembled WGS sequence"/>
</dbReference>
<accession>A0AAQ4EFR9</accession>
<feature type="transmembrane region" description="Helical" evidence="2">
    <location>
        <begin position="26"/>
        <end position="49"/>
    </location>
</feature>
<keyword evidence="2" id="KW-0812">Transmembrane</keyword>
<feature type="compositionally biased region" description="Basic and acidic residues" evidence="1">
    <location>
        <begin position="205"/>
        <end position="218"/>
    </location>
</feature>
<dbReference type="Gene3D" id="1.20.1250.20">
    <property type="entry name" value="MFS general substrate transporter like domains"/>
    <property type="match status" value="1"/>
</dbReference>
<dbReference type="PANTHER" id="PTHR11360">
    <property type="entry name" value="MONOCARBOXYLATE TRANSPORTER"/>
    <property type="match status" value="1"/>
</dbReference>